<dbReference type="AlphaFoldDB" id="A0A930YC25"/>
<evidence type="ECO:0000313" key="2">
    <source>
        <dbReference type="Proteomes" id="UP000656804"/>
    </source>
</evidence>
<reference evidence="1" key="1">
    <citation type="submission" date="2020-11" db="EMBL/GenBank/DDBJ databases">
        <title>Nocardioides sp. CBS4Y-1, whole genome shotgun sequence.</title>
        <authorList>
            <person name="Tuo L."/>
        </authorList>
    </citation>
    <scope>NUCLEOTIDE SEQUENCE</scope>
    <source>
        <strain evidence="1">CBS4Y-1</strain>
    </source>
</reference>
<comment type="caution">
    <text evidence="1">The sequence shown here is derived from an EMBL/GenBank/DDBJ whole genome shotgun (WGS) entry which is preliminary data.</text>
</comment>
<gene>
    <name evidence="1" type="ORF">ISG29_05130</name>
</gene>
<accession>A0A930YC25</accession>
<name>A0A930YC25_9ACTN</name>
<dbReference type="RefSeq" id="WP_194502333.1">
    <property type="nucleotide sequence ID" value="NZ_JADIVZ010000002.1"/>
</dbReference>
<dbReference type="Proteomes" id="UP000656804">
    <property type="component" value="Unassembled WGS sequence"/>
</dbReference>
<protein>
    <submittedName>
        <fullName evidence="1">Uncharacterized protein</fullName>
    </submittedName>
</protein>
<dbReference type="EMBL" id="JADIVZ010000002">
    <property type="protein sequence ID" value="MBF4161064.1"/>
    <property type="molecule type" value="Genomic_DNA"/>
</dbReference>
<proteinExistence type="predicted"/>
<sequence length="62" mass="6819">MSLTHDEANSALEAYFGPDLFTTEPTWSAVLLDQVTGMYDSGEELRDGLDLMNLRVEAGAPR</sequence>
<organism evidence="1 2">
    <name type="scientific">Nocardioides acrostichi</name>
    <dbReference type="NCBI Taxonomy" id="2784339"/>
    <lineage>
        <taxon>Bacteria</taxon>
        <taxon>Bacillati</taxon>
        <taxon>Actinomycetota</taxon>
        <taxon>Actinomycetes</taxon>
        <taxon>Propionibacteriales</taxon>
        <taxon>Nocardioidaceae</taxon>
        <taxon>Nocardioides</taxon>
    </lineage>
</organism>
<keyword evidence="2" id="KW-1185">Reference proteome</keyword>
<evidence type="ECO:0000313" key="1">
    <source>
        <dbReference type="EMBL" id="MBF4161064.1"/>
    </source>
</evidence>